<feature type="compositionally biased region" description="Pro residues" evidence="1">
    <location>
        <begin position="131"/>
        <end position="143"/>
    </location>
</feature>
<feature type="region of interest" description="Disordered" evidence="1">
    <location>
        <begin position="253"/>
        <end position="275"/>
    </location>
</feature>
<feature type="region of interest" description="Disordered" evidence="1">
    <location>
        <begin position="177"/>
        <end position="234"/>
    </location>
</feature>
<evidence type="ECO:0000256" key="1">
    <source>
        <dbReference type="SAM" id="MobiDB-lite"/>
    </source>
</evidence>
<feature type="compositionally biased region" description="Basic and acidic residues" evidence="1">
    <location>
        <begin position="253"/>
        <end position="267"/>
    </location>
</feature>
<accession>A0A9N7Y1A3</accession>
<comment type="caution">
    <text evidence="2">The sequence shown here is derived from an EMBL/GenBank/DDBJ whole genome shotgun (WGS) entry which is preliminary data.</text>
</comment>
<dbReference type="AlphaFoldDB" id="A0A9N7Y1A3"/>
<proteinExistence type="predicted"/>
<protein>
    <submittedName>
        <fullName evidence="2">Uncharacterized protein</fullName>
    </submittedName>
</protein>
<keyword evidence="3" id="KW-1185">Reference proteome</keyword>
<dbReference type="Proteomes" id="UP001153269">
    <property type="component" value="Unassembled WGS sequence"/>
</dbReference>
<dbReference type="EMBL" id="CADEAL010000080">
    <property type="protein sequence ID" value="CAB1413985.1"/>
    <property type="molecule type" value="Genomic_DNA"/>
</dbReference>
<feature type="region of interest" description="Disordered" evidence="1">
    <location>
        <begin position="121"/>
        <end position="146"/>
    </location>
</feature>
<evidence type="ECO:0000313" key="2">
    <source>
        <dbReference type="EMBL" id="CAB1413985.1"/>
    </source>
</evidence>
<sequence length="344" mass="37440">MNTEAFYTKLQDISVEKGNAPGTSSAGAPEFTGTRWYDVWQRQELAAACERSKCLWTSGAVVKREQGCSDIDLELTELPQLLLPVESSAPRLGHSVTPSFAHSHPGTLWQVYLGQLTTTGLSHSGARRASSPPPPPPPPPPHPSLNTDPSVFSLHCLCHICVFYADPLRRLFPELRGLGARGPGTRDQGPGTRDQRPGTRDQGPGTRDQRPGTRDQGPGTRDQGPGTRDPDQTDAVLSVGLSSVDETKQEICQHSKTIKPEQEEGKTRNSYKTTHGAAGRLTARCDRPVLLLRPRHSTALSQAKPSNRSLIKSYITAEQLLGLTVLSLTLMDVSLERPDHMKPS</sequence>
<name>A0A9N7Y1A3_PLEPL</name>
<reference evidence="2" key="1">
    <citation type="submission" date="2020-03" db="EMBL/GenBank/DDBJ databases">
        <authorList>
            <person name="Weist P."/>
        </authorList>
    </citation>
    <scope>NUCLEOTIDE SEQUENCE</scope>
</reference>
<evidence type="ECO:0000313" key="3">
    <source>
        <dbReference type="Proteomes" id="UP001153269"/>
    </source>
</evidence>
<organism evidence="2 3">
    <name type="scientific">Pleuronectes platessa</name>
    <name type="common">European plaice</name>
    <dbReference type="NCBI Taxonomy" id="8262"/>
    <lineage>
        <taxon>Eukaryota</taxon>
        <taxon>Metazoa</taxon>
        <taxon>Chordata</taxon>
        <taxon>Craniata</taxon>
        <taxon>Vertebrata</taxon>
        <taxon>Euteleostomi</taxon>
        <taxon>Actinopterygii</taxon>
        <taxon>Neopterygii</taxon>
        <taxon>Teleostei</taxon>
        <taxon>Neoteleostei</taxon>
        <taxon>Acanthomorphata</taxon>
        <taxon>Carangaria</taxon>
        <taxon>Pleuronectiformes</taxon>
        <taxon>Pleuronectoidei</taxon>
        <taxon>Pleuronectidae</taxon>
        <taxon>Pleuronectes</taxon>
    </lineage>
</organism>
<gene>
    <name evidence="2" type="ORF">PLEPLA_LOCUS1688</name>
</gene>